<dbReference type="STRING" id="765257.A0A0C9YVY7"/>
<name>A0A0C9YVY7_9AGAM</name>
<dbReference type="InterPro" id="IPR035892">
    <property type="entry name" value="C2_domain_sf"/>
</dbReference>
<dbReference type="InterPro" id="IPR014756">
    <property type="entry name" value="Ig_E-set"/>
</dbReference>
<organism evidence="2 3">
    <name type="scientific">Pisolithus microcarpus 441</name>
    <dbReference type="NCBI Taxonomy" id="765257"/>
    <lineage>
        <taxon>Eukaryota</taxon>
        <taxon>Fungi</taxon>
        <taxon>Dikarya</taxon>
        <taxon>Basidiomycota</taxon>
        <taxon>Agaricomycotina</taxon>
        <taxon>Agaricomycetes</taxon>
        <taxon>Agaricomycetidae</taxon>
        <taxon>Boletales</taxon>
        <taxon>Sclerodermatineae</taxon>
        <taxon>Pisolithaceae</taxon>
        <taxon>Pisolithus</taxon>
    </lineage>
</organism>
<evidence type="ECO:0000313" key="2">
    <source>
        <dbReference type="EMBL" id="KIK14342.1"/>
    </source>
</evidence>
<protein>
    <recommendedName>
        <fullName evidence="1">SEC63 domain-containing protein</fullName>
    </recommendedName>
</protein>
<dbReference type="EMBL" id="KN833943">
    <property type="protein sequence ID" value="KIK14342.1"/>
    <property type="molecule type" value="Genomic_DNA"/>
</dbReference>
<sequence>MILVRDIVPVFRQQAQVQPITCLLIHIDLTVIPDFHWDEKIHGTVEAFHILVEGVDSKIVLFHDTFVLRQCYTEDEHNVTITSPMFELVPPNYYISVVSDHWLHAETCLPISFKHLILPEKFPPPMSLLNLRPLCKGLSFCST</sequence>
<evidence type="ECO:0000259" key="1">
    <source>
        <dbReference type="Pfam" id="PF02889"/>
    </source>
</evidence>
<dbReference type="Gene3D" id="2.60.40.150">
    <property type="entry name" value="C2 domain"/>
    <property type="match status" value="1"/>
</dbReference>
<feature type="domain" description="SEC63" evidence="1">
    <location>
        <begin position="8"/>
        <end position="111"/>
    </location>
</feature>
<dbReference type="Proteomes" id="UP000054018">
    <property type="component" value="Unassembled WGS sequence"/>
</dbReference>
<reference evidence="3" key="2">
    <citation type="submission" date="2015-01" db="EMBL/GenBank/DDBJ databases">
        <title>Evolutionary Origins and Diversification of the Mycorrhizal Mutualists.</title>
        <authorList>
            <consortium name="DOE Joint Genome Institute"/>
            <consortium name="Mycorrhizal Genomics Consortium"/>
            <person name="Kohler A."/>
            <person name="Kuo A."/>
            <person name="Nagy L.G."/>
            <person name="Floudas D."/>
            <person name="Copeland A."/>
            <person name="Barry K.W."/>
            <person name="Cichocki N."/>
            <person name="Veneault-Fourrey C."/>
            <person name="LaButti K."/>
            <person name="Lindquist E.A."/>
            <person name="Lipzen A."/>
            <person name="Lundell T."/>
            <person name="Morin E."/>
            <person name="Murat C."/>
            <person name="Riley R."/>
            <person name="Ohm R."/>
            <person name="Sun H."/>
            <person name="Tunlid A."/>
            <person name="Henrissat B."/>
            <person name="Grigoriev I.V."/>
            <person name="Hibbett D.S."/>
            <person name="Martin F."/>
        </authorList>
    </citation>
    <scope>NUCLEOTIDE SEQUENCE [LARGE SCALE GENOMIC DNA]</scope>
    <source>
        <strain evidence="3">441</strain>
    </source>
</reference>
<proteinExistence type="predicted"/>
<accession>A0A0C9YVY7</accession>
<dbReference type="SUPFAM" id="SSF81296">
    <property type="entry name" value="E set domains"/>
    <property type="match status" value="1"/>
</dbReference>
<keyword evidence="3" id="KW-1185">Reference proteome</keyword>
<dbReference type="Pfam" id="PF02889">
    <property type="entry name" value="Sec63"/>
    <property type="match status" value="1"/>
</dbReference>
<dbReference type="AlphaFoldDB" id="A0A0C9YVY7"/>
<dbReference type="FunFam" id="2.60.40.150:FF:000004">
    <property type="entry name" value="RNA helicase, activating signal cointegrator 1"/>
    <property type="match status" value="1"/>
</dbReference>
<dbReference type="OrthoDB" id="5575at2759"/>
<dbReference type="InterPro" id="IPR004179">
    <property type="entry name" value="Sec63-dom"/>
</dbReference>
<gene>
    <name evidence="2" type="ORF">PISMIDRAFT_117224</name>
</gene>
<evidence type="ECO:0000313" key="3">
    <source>
        <dbReference type="Proteomes" id="UP000054018"/>
    </source>
</evidence>
<reference evidence="2 3" key="1">
    <citation type="submission" date="2014-04" db="EMBL/GenBank/DDBJ databases">
        <authorList>
            <consortium name="DOE Joint Genome Institute"/>
            <person name="Kuo A."/>
            <person name="Kohler A."/>
            <person name="Costa M.D."/>
            <person name="Nagy L.G."/>
            <person name="Floudas D."/>
            <person name="Copeland A."/>
            <person name="Barry K.W."/>
            <person name="Cichocki N."/>
            <person name="Veneault-Fourrey C."/>
            <person name="LaButti K."/>
            <person name="Lindquist E.A."/>
            <person name="Lipzen A."/>
            <person name="Lundell T."/>
            <person name="Morin E."/>
            <person name="Murat C."/>
            <person name="Sun H."/>
            <person name="Tunlid A."/>
            <person name="Henrissat B."/>
            <person name="Grigoriev I.V."/>
            <person name="Hibbett D.S."/>
            <person name="Martin F."/>
            <person name="Nordberg H.P."/>
            <person name="Cantor M.N."/>
            <person name="Hua S.X."/>
        </authorList>
    </citation>
    <scope>NUCLEOTIDE SEQUENCE [LARGE SCALE GENOMIC DNA]</scope>
    <source>
        <strain evidence="2 3">441</strain>
    </source>
</reference>
<dbReference type="HOGENOM" id="CLU_1806963_0_0_1"/>